<name>A0A975CLX5_9FLAO</name>
<dbReference type="CDD" id="cd06170">
    <property type="entry name" value="LuxR_C_like"/>
    <property type="match status" value="1"/>
</dbReference>
<dbReference type="PANTHER" id="PTHR43214:SF17">
    <property type="entry name" value="TRANSCRIPTIONAL REGULATORY PROTEIN RCSB"/>
    <property type="match status" value="1"/>
</dbReference>
<evidence type="ECO:0000256" key="1">
    <source>
        <dbReference type="ARBA" id="ARBA00022553"/>
    </source>
</evidence>
<dbReference type="PROSITE" id="PS50043">
    <property type="entry name" value="HTH_LUXR_2"/>
    <property type="match status" value="1"/>
</dbReference>
<keyword evidence="1 3" id="KW-0597">Phosphoprotein</keyword>
<dbReference type="InterPro" id="IPR000792">
    <property type="entry name" value="Tscrpt_reg_LuxR_C"/>
</dbReference>
<accession>A0A975CLX5</accession>
<evidence type="ECO:0000259" key="5">
    <source>
        <dbReference type="PROSITE" id="PS50110"/>
    </source>
</evidence>
<dbReference type="InterPro" id="IPR058245">
    <property type="entry name" value="NreC/VraR/RcsB-like_REC"/>
</dbReference>
<dbReference type="Proteomes" id="UP000663920">
    <property type="component" value="Chromosome"/>
</dbReference>
<dbReference type="PANTHER" id="PTHR43214">
    <property type="entry name" value="TWO-COMPONENT RESPONSE REGULATOR"/>
    <property type="match status" value="1"/>
</dbReference>
<dbReference type="GO" id="GO:0003677">
    <property type="term" value="F:DNA binding"/>
    <property type="evidence" value="ECO:0007669"/>
    <property type="project" value="UniProtKB-KW"/>
</dbReference>
<feature type="domain" description="Response regulatory" evidence="5">
    <location>
        <begin position="5"/>
        <end position="116"/>
    </location>
</feature>
<dbReference type="AlphaFoldDB" id="A0A975CLX5"/>
<evidence type="ECO:0000313" key="7">
    <source>
        <dbReference type="Proteomes" id="UP000663920"/>
    </source>
</evidence>
<sequence>MHKIKIVLVDDHKLFLDGLSALLEKEKDIEIVDIFLDARTALEAIQINDIELLITDISMPNMNGMEFIEKIKKKHPNLKILVVSMFQQLISNNMVDGFLLKDSSKEDFIKAIKEIVLNGNAYFKNNSDITIETINKSSLTKREKEIVALIAKEKTVDEIANELFLSRMTIETHKKNIFLKLQVKTNAGLVRKALMLGFAN</sequence>
<dbReference type="InterPro" id="IPR016032">
    <property type="entry name" value="Sig_transdc_resp-reg_C-effctor"/>
</dbReference>
<dbReference type="Gene3D" id="1.10.10.10">
    <property type="entry name" value="Winged helix-like DNA-binding domain superfamily/Winged helix DNA-binding domain"/>
    <property type="match status" value="1"/>
</dbReference>
<evidence type="ECO:0000256" key="3">
    <source>
        <dbReference type="PROSITE-ProRule" id="PRU00169"/>
    </source>
</evidence>
<dbReference type="KEGG" id="pcea:J3359_11785"/>
<dbReference type="InterPro" id="IPR001789">
    <property type="entry name" value="Sig_transdc_resp-reg_receiver"/>
</dbReference>
<dbReference type="PRINTS" id="PR00038">
    <property type="entry name" value="HTHLUXR"/>
</dbReference>
<dbReference type="RefSeq" id="WP_208077060.1">
    <property type="nucleotide sequence ID" value="NZ_CP071869.1"/>
</dbReference>
<dbReference type="PROSITE" id="PS50110">
    <property type="entry name" value="RESPONSE_REGULATORY"/>
    <property type="match status" value="1"/>
</dbReference>
<reference evidence="6 7" key="1">
    <citation type="submission" date="2021-03" db="EMBL/GenBank/DDBJ databases">
        <title>Complete genome of Polaribacter_sp.SM13.</title>
        <authorList>
            <person name="Jeong S.W."/>
            <person name="Bae J.W."/>
        </authorList>
    </citation>
    <scope>NUCLEOTIDE SEQUENCE [LARGE SCALE GENOMIC DNA]</scope>
    <source>
        <strain evidence="6 7">SM13</strain>
    </source>
</reference>
<dbReference type="CDD" id="cd17535">
    <property type="entry name" value="REC_NarL-like"/>
    <property type="match status" value="1"/>
</dbReference>
<evidence type="ECO:0000256" key="2">
    <source>
        <dbReference type="ARBA" id="ARBA00023125"/>
    </source>
</evidence>
<protein>
    <submittedName>
        <fullName evidence="6">Response regulator transcription factor</fullName>
    </submittedName>
</protein>
<feature type="modified residue" description="4-aspartylphosphate" evidence="3">
    <location>
        <position position="56"/>
    </location>
</feature>
<dbReference type="SMART" id="SM00421">
    <property type="entry name" value="HTH_LUXR"/>
    <property type="match status" value="1"/>
</dbReference>
<evidence type="ECO:0000259" key="4">
    <source>
        <dbReference type="PROSITE" id="PS50043"/>
    </source>
</evidence>
<gene>
    <name evidence="6" type="ORF">J3359_11785</name>
</gene>
<dbReference type="EMBL" id="CP071869">
    <property type="protein sequence ID" value="QTE21502.1"/>
    <property type="molecule type" value="Genomic_DNA"/>
</dbReference>
<dbReference type="SMART" id="SM00448">
    <property type="entry name" value="REC"/>
    <property type="match status" value="1"/>
</dbReference>
<dbReference type="GO" id="GO:0006355">
    <property type="term" value="P:regulation of DNA-templated transcription"/>
    <property type="evidence" value="ECO:0007669"/>
    <property type="project" value="InterPro"/>
</dbReference>
<dbReference type="Gene3D" id="3.40.50.2300">
    <property type="match status" value="1"/>
</dbReference>
<proteinExistence type="predicted"/>
<feature type="domain" description="HTH luxR-type" evidence="4">
    <location>
        <begin position="132"/>
        <end position="197"/>
    </location>
</feature>
<keyword evidence="7" id="KW-1185">Reference proteome</keyword>
<keyword evidence="2" id="KW-0238">DNA-binding</keyword>
<dbReference type="SUPFAM" id="SSF52172">
    <property type="entry name" value="CheY-like"/>
    <property type="match status" value="1"/>
</dbReference>
<dbReference type="GO" id="GO:0000160">
    <property type="term" value="P:phosphorelay signal transduction system"/>
    <property type="evidence" value="ECO:0007669"/>
    <property type="project" value="InterPro"/>
</dbReference>
<evidence type="ECO:0000313" key="6">
    <source>
        <dbReference type="EMBL" id="QTE21502.1"/>
    </source>
</evidence>
<dbReference type="SUPFAM" id="SSF46894">
    <property type="entry name" value="C-terminal effector domain of the bipartite response regulators"/>
    <property type="match status" value="1"/>
</dbReference>
<dbReference type="InterPro" id="IPR039420">
    <property type="entry name" value="WalR-like"/>
</dbReference>
<dbReference type="Pfam" id="PF00196">
    <property type="entry name" value="GerE"/>
    <property type="match status" value="1"/>
</dbReference>
<organism evidence="6 7">
    <name type="scientific">Polaribacter cellanae</name>
    <dbReference type="NCBI Taxonomy" id="2818493"/>
    <lineage>
        <taxon>Bacteria</taxon>
        <taxon>Pseudomonadati</taxon>
        <taxon>Bacteroidota</taxon>
        <taxon>Flavobacteriia</taxon>
        <taxon>Flavobacteriales</taxon>
        <taxon>Flavobacteriaceae</taxon>
    </lineage>
</organism>
<dbReference type="Pfam" id="PF00072">
    <property type="entry name" value="Response_reg"/>
    <property type="match status" value="1"/>
</dbReference>
<dbReference type="InterPro" id="IPR011006">
    <property type="entry name" value="CheY-like_superfamily"/>
</dbReference>
<dbReference type="InterPro" id="IPR036388">
    <property type="entry name" value="WH-like_DNA-bd_sf"/>
</dbReference>